<dbReference type="Pfam" id="PF01551">
    <property type="entry name" value="Peptidase_M23"/>
    <property type="match status" value="1"/>
</dbReference>
<comment type="caution">
    <text evidence="3">The sequence shown here is derived from an EMBL/GenBank/DDBJ whole genome shotgun (WGS) entry which is preliminary data.</text>
</comment>
<evidence type="ECO:0000256" key="1">
    <source>
        <dbReference type="SAM" id="Phobius"/>
    </source>
</evidence>
<dbReference type="PANTHER" id="PTHR21666">
    <property type="entry name" value="PEPTIDASE-RELATED"/>
    <property type="match status" value="1"/>
</dbReference>
<evidence type="ECO:0000313" key="4">
    <source>
        <dbReference type="Proteomes" id="UP000051297"/>
    </source>
</evidence>
<gene>
    <name evidence="3" type="ORF">XU08_C0001G0275</name>
</gene>
<dbReference type="Gene3D" id="2.70.70.10">
    <property type="entry name" value="Glucose Permease (Domain IIA)"/>
    <property type="match status" value="1"/>
</dbReference>
<dbReference type="EMBL" id="LDXK01000001">
    <property type="protein sequence ID" value="KRT67863.1"/>
    <property type="molecule type" value="Genomic_DNA"/>
</dbReference>
<dbReference type="InterPro" id="IPR011055">
    <property type="entry name" value="Dup_hybrid_motif"/>
</dbReference>
<accession>A0A0T5ZYR7</accession>
<proteinExistence type="predicted"/>
<dbReference type="CDD" id="cd12797">
    <property type="entry name" value="M23_peptidase"/>
    <property type="match status" value="1"/>
</dbReference>
<dbReference type="STRING" id="1576480.XU08_C0001G0275"/>
<dbReference type="PANTHER" id="PTHR21666:SF270">
    <property type="entry name" value="MUREIN HYDROLASE ACTIVATOR ENVC"/>
    <property type="match status" value="1"/>
</dbReference>
<name>A0A0T5ZYR7_UNCKA</name>
<evidence type="ECO:0000313" key="3">
    <source>
        <dbReference type="EMBL" id="KRT67863.1"/>
    </source>
</evidence>
<keyword evidence="1" id="KW-1133">Transmembrane helix</keyword>
<dbReference type="GO" id="GO:0004222">
    <property type="term" value="F:metalloendopeptidase activity"/>
    <property type="evidence" value="ECO:0007669"/>
    <property type="project" value="TreeGrafter"/>
</dbReference>
<feature type="domain" description="M23ase beta-sheet core" evidence="2">
    <location>
        <begin position="615"/>
        <end position="708"/>
    </location>
</feature>
<evidence type="ECO:0000259" key="2">
    <source>
        <dbReference type="Pfam" id="PF01551"/>
    </source>
</evidence>
<feature type="transmembrane region" description="Helical" evidence="1">
    <location>
        <begin position="429"/>
        <end position="455"/>
    </location>
</feature>
<dbReference type="InterPro" id="IPR016047">
    <property type="entry name" value="M23ase_b-sheet_dom"/>
</dbReference>
<sequence>MAVSGNIFSFFLPSQRRRRALPTLPAPPQEAALVKGLEEAYAAVDALNLPNEVGENFKKDLISSLDIATPPTSYQGLYPGNIARLSFNLSKIFQDPVAGTVGALSKYVGEYGSDITRYIDPRYYNDRVLGPVLKQFKDRDTGNNLLPSSTSYRLENWASAAGATRTARLGAQEGILDDPGLIEIWAGELASANPGLVINGVTIADVITESGTSRRILDSLRSQSFQAARIGDWNLADQLGNRIKNELGGFKERLELRGVSPSDVTREFELLVKSNPGISTDATRLYRTLKGQQVYYGVFDFLKAWKKGGISEVAREYVWKAATKAIFKEGTAGYYLYPPNLIKEGVKRVFGGQTGRLAKLVRSQVANVRKFLIQKIGPVLGGLLKKVFAVMGGLSISVTGPVGPIVAAIVNFIIGDIILKALGGTLKILAYTIGGLVAFSIALGIGLVVLLSIILANIPYPWEQGGSASLQRFVQIEVKACDTAAGCSYQNPLRVSNGQHSIGWRVVIKNISPVTLTGSEFTFSQTQCTGSGAFDFALAPGAERVAVCSSSFTETDEVVSNVVSFASSGPATNEESVGIVIFGNPPVVLPTGWPVGKGCITQGPDGSYSHGGTEAIDIGSVSTGTAVRATFNGVVQTACWASGDGCDPDGYGNYVRLSSLNGNFSAVFGHLATTSVKSGDQVTVGQQVGTVDNTGNSSGTHLHYEFRSLPMAEPYIPRDTGSHGSIRDCSDASECGLCF</sequence>
<keyword evidence="1" id="KW-0472">Membrane</keyword>
<organism evidence="3 4">
    <name type="scientific">candidate division WWE3 bacterium CSP1-7</name>
    <dbReference type="NCBI Taxonomy" id="1576480"/>
    <lineage>
        <taxon>Bacteria</taxon>
        <taxon>Katanobacteria</taxon>
    </lineage>
</organism>
<protein>
    <submittedName>
        <fullName evidence="3">Membrane-bound metallopeptidase</fullName>
    </submittedName>
</protein>
<dbReference type="InterPro" id="IPR050570">
    <property type="entry name" value="Cell_wall_metabolism_enzyme"/>
</dbReference>
<keyword evidence="1" id="KW-0812">Transmembrane</keyword>
<dbReference type="AlphaFoldDB" id="A0A0T5ZYR7"/>
<feature type="transmembrane region" description="Helical" evidence="1">
    <location>
        <begin position="402"/>
        <end position="422"/>
    </location>
</feature>
<dbReference type="Proteomes" id="UP000051297">
    <property type="component" value="Unassembled WGS sequence"/>
</dbReference>
<dbReference type="SUPFAM" id="SSF51261">
    <property type="entry name" value="Duplicated hybrid motif"/>
    <property type="match status" value="1"/>
</dbReference>
<reference evidence="3 4" key="1">
    <citation type="submission" date="2015-05" db="EMBL/GenBank/DDBJ databases">
        <title>Critical biogeochemical functions in the subsurface are associated with bacteria from new phyla and little studied lineages.</title>
        <authorList>
            <person name="Hug L.A."/>
            <person name="Thomas B.C."/>
            <person name="Sharon I."/>
            <person name="Brown C.T."/>
            <person name="Sharma R."/>
            <person name="Hettich R.L."/>
            <person name="Wilkins M.J."/>
            <person name="Williams K.H."/>
            <person name="Singh A."/>
            <person name="Banfield J.F."/>
        </authorList>
    </citation>
    <scope>NUCLEOTIDE SEQUENCE [LARGE SCALE GENOMIC DNA]</scope>
    <source>
        <strain evidence="3">CSP1-7</strain>
    </source>
</reference>